<organism evidence="3 4">
    <name type="scientific">Apatococcus fuscideae</name>
    <dbReference type="NCBI Taxonomy" id="2026836"/>
    <lineage>
        <taxon>Eukaryota</taxon>
        <taxon>Viridiplantae</taxon>
        <taxon>Chlorophyta</taxon>
        <taxon>core chlorophytes</taxon>
        <taxon>Trebouxiophyceae</taxon>
        <taxon>Chlorellales</taxon>
        <taxon>Chlorellaceae</taxon>
        <taxon>Apatococcus</taxon>
    </lineage>
</organism>
<keyword evidence="4" id="KW-1185">Reference proteome</keyword>
<accession>A0AAW1SNP8</accession>
<name>A0AAW1SNP8_9CHLO</name>
<dbReference type="Pfam" id="PF08755">
    <property type="entry name" value="YccV-like"/>
    <property type="match status" value="1"/>
</dbReference>
<dbReference type="NCBIfam" id="TIGR02097">
    <property type="entry name" value="yccV"/>
    <property type="match status" value="1"/>
</dbReference>
<dbReference type="Gene3D" id="2.30.30.390">
    <property type="entry name" value="Hemimethylated DNA-binding domain"/>
    <property type="match status" value="1"/>
</dbReference>
<comment type="caution">
    <text evidence="3">The sequence shown here is derived from an EMBL/GenBank/DDBJ whole genome shotgun (WGS) entry which is preliminary data.</text>
</comment>
<dbReference type="InterPro" id="IPR036623">
    <property type="entry name" value="Hemimethylated_DNA-bd_sf"/>
</dbReference>
<gene>
    <name evidence="3" type="ORF">WJX84_011046</name>
</gene>
<proteinExistence type="predicted"/>
<dbReference type="AlphaFoldDB" id="A0AAW1SNP8"/>
<reference evidence="3 4" key="1">
    <citation type="journal article" date="2024" name="Nat. Commun.">
        <title>Phylogenomics reveals the evolutionary origins of lichenization in chlorophyte algae.</title>
        <authorList>
            <person name="Puginier C."/>
            <person name="Libourel C."/>
            <person name="Otte J."/>
            <person name="Skaloud P."/>
            <person name="Haon M."/>
            <person name="Grisel S."/>
            <person name="Petersen M."/>
            <person name="Berrin J.G."/>
            <person name="Delaux P.M."/>
            <person name="Dal Grande F."/>
            <person name="Keller J."/>
        </authorList>
    </citation>
    <scope>NUCLEOTIDE SEQUENCE [LARGE SCALE GENOMIC DNA]</scope>
    <source>
        <strain evidence="3 4">SAG 2523</strain>
    </source>
</reference>
<dbReference type="Proteomes" id="UP001485043">
    <property type="component" value="Unassembled WGS sequence"/>
</dbReference>
<dbReference type="EMBL" id="JALJOV010001267">
    <property type="protein sequence ID" value="KAK9850952.1"/>
    <property type="molecule type" value="Genomic_DNA"/>
</dbReference>
<evidence type="ECO:0000259" key="2">
    <source>
        <dbReference type="SMART" id="SM00992"/>
    </source>
</evidence>
<evidence type="ECO:0000313" key="3">
    <source>
        <dbReference type="EMBL" id="KAK9850952.1"/>
    </source>
</evidence>
<dbReference type="PANTHER" id="PTHR48439">
    <property type="entry name" value="HEMIMETHYLATED DNA-BINDING DOMAIN-CONTAINING PROTEIN"/>
    <property type="match status" value="1"/>
</dbReference>
<dbReference type="SUPFAM" id="SSF141255">
    <property type="entry name" value="YccV-like"/>
    <property type="match status" value="1"/>
</dbReference>
<dbReference type="InterPro" id="IPR011722">
    <property type="entry name" value="Hemimethylated_DNA-bd_dom"/>
</dbReference>
<dbReference type="GO" id="GO:0003677">
    <property type="term" value="F:DNA binding"/>
    <property type="evidence" value="ECO:0007669"/>
    <property type="project" value="InterPro"/>
</dbReference>
<feature type="region of interest" description="Disordered" evidence="1">
    <location>
        <begin position="29"/>
        <end position="66"/>
    </location>
</feature>
<feature type="domain" description="Hemimethylated DNA-binding" evidence="2">
    <location>
        <begin position="126"/>
        <end position="230"/>
    </location>
</feature>
<sequence length="240" mass="27557">MSAQTAKLLQSLHHREIAPALRRRASWAQLPGQARPVSRRQTLDRRQLTACQASSAESSESSPSSDPDFLLILELETQLKQRQAHIDELVVAERYKEAAVERDRMDTLRLRLRSINVQQNQARIARILYEPGQVFIHRHYKYKAVIARVDAKCEASELWIKTMKVDGLPDGRDQPFYHSLVDTDSQPLGQTTYVAQANIVPAVPPPRIKHPLLDQLFNGFSEEMQIYIPRAELRKLFEEL</sequence>
<dbReference type="InterPro" id="IPR053189">
    <property type="entry name" value="Clp_protease_adapter_ClpF"/>
</dbReference>
<dbReference type="SMART" id="SM00992">
    <property type="entry name" value="YccV-like"/>
    <property type="match status" value="1"/>
</dbReference>
<evidence type="ECO:0000256" key="1">
    <source>
        <dbReference type="SAM" id="MobiDB-lite"/>
    </source>
</evidence>
<evidence type="ECO:0000313" key="4">
    <source>
        <dbReference type="Proteomes" id="UP001485043"/>
    </source>
</evidence>
<feature type="compositionally biased region" description="Low complexity" evidence="1">
    <location>
        <begin position="53"/>
        <end position="66"/>
    </location>
</feature>
<dbReference type="PANTHER" id="PTHR48439:SF1">
    <property type="entry name" value="HEMIMETHYLATED DNA-BINDING DOMAIN-CONTAINING PROTEIN"/>
    <property type="match status" value="1"/>
</dbReference>
<protein>
    <recommendedName>
        <fullName evidence="2">Hemimethylated DNA-binding domain-containing protein</fullName>
    </recommendedName>
</protein>